<dbReference type="GO" id="GO:0016020">
    <property type="term" value="C:membrane"/>
    <property type="evidence" value="ECO:0007669"/>
    <property type="project" value="TreeGrafter"/>
</dbReference>
<dbReference type="InterPro" id="IPR029058">
    <property type="entry name" value="AB_hydrolase_fold"/>
</dbReference>
<dbReference type="PRINTS" id="PR00111">
    <property type="entry name" value="ABHYDROLASE"/>
</dbReference>
<dbReference type="RefSeq" id="WP_040115946.1">
    <property type="nucleotide sequence ID" value="NZ_CP006880.1"/>
</dbReference>
<dbReference type="Proteomes" id="UP000031368">
    <property type="component" value="Plasmid pRgalR602c"/>
</dbReference>
<evidence type="ECO:0000259" key="1">
    <source>
        <dbReference type="Pfam" id="PF00561"/>
    </source>
</evidence>
<dbReference type="PANTHER" id="PTHR43798:SF33">
    <property type="entry name" value="HYDROLASE, PUTATIVE (AFU_ORTHOLOGUE AFUA_2G14860)-RELATED"/>
    <property type="match status" value="1"/>
</dbReference>
<evidence type="ECO:0000313" key="2">
    <source>
        <dbReference type="EMBL" id="AJD45824.1"/>
    </source>
</evidence>
<dbReference type="EMBL" id="CP006880">
    <property type="protein sequence ID" value="AJD45824.1"/>
    <property type="molecule type" value="Genomic_DNA"/>
</dbReference>
<dbReference type="Pfam" id="PF00561">
    <property type="entry name" value="Abhydrolase_1"/>
    <property type="match status" value="1"/>
</dbReference>
<keyword evidence="2" id="KW-0614">Plasmid</keyword>
<dbReference type="KEGG" id="rga:RGR602_PC01800"/>
<dbReference type="AlphaFoldDB" id="A0A0B4XCT3"/>
<dbReference type="InterPro" id="IPR000073">
    <property type="entry name" value="AB_hydrolase_1"/>
</dbReference>
<reference evidence="2 3" key="1">
    <citation type="submission" date="2013-11" db="EMBL/GenBank/DDBJ databases">
        <title>Complete genome sequence of Rhizobium gallicum bv. gallicum R602.</title>
        <authorList>
            <person name="Bustos P."/>
            <person name="Santamaria R.I."/>
            <person name="Lozano L."/>
            <person name="Acosta J.L."/>
            <person name="Ormeno-Orrillo E."/>
            <person name="Rogel M.A."/>
            <person name="Romero D."/>
            <person name="Cevallos M.A."/>
            <person name="Martinez-Romero E."/>
            <person name="Gonzalez V."/>
        </authorList>
    </citation>
    <scope>NUCLEOTIDE SEQUENCE [LARGE SCALE GENOMIC DNA]</scope>
    <source>
        <strain evidence="2 3">R602</strain>
        <plasmid evidence="2 3">pRgalR602c</plasmid>
    </source>
</reference>
<organism evidence="2 3">
    <name type="scientific">Rhizobium gallicum bv. gallicum R602sp</name>
    <dbReference type="NCBI Taxonomy" id="1041138"/>
    <lineage>
        <taxon>Bacteria</taxon>
        <taxon>Pseudomonadati</taxon>
        <taxon>Pseudomonadota</taxon>
        <taxon>Alphaproteobacteria</taxon>
        <taxon>Hyphomicrobiales</taxon>
        <taxon>Rhizobiaceae</taxon>
        <taxon>Rhizobium/Agrobacterium group</taxon>
        <taxon>Rhizobium</taxon>
    </lineage>
</organism>
<protein>
    <submittedName>
        <fullName evidence="2">Alpha/beta hydrolase family protein</fullName>
    </submittedName>
</protein>
<feature type="domain" description="AB hydrolase-1" evidence="1">
    <location>
        <begin position="37"/>
        <end position="258"/>
    </location>
</feature>
<dbReference type="Gene3D" id="3.40.50.1820">
    <property type="entry name" value="alpha/beta hydrolase"/>
    <property type="match status" value="1"/>
</dbReference>
<dbReference type="GO" id="GO:0016787">
    <property type="term" value="F:hydrolase activity"/>
    <property type="evidence" value="ECO:0007669"/>
    <property type="project" value="UniProtKB-KW"/>
</dbReference>
<proteinExistence type="predicted"/>
<dbReference type="InterPro" id="IPR050266">
    <property type="entry name" value="AB_hydrolase_sf"/>
</dbReference>
<dbReference type="SUPFAM" id="SSF53474">
    <property type="entry name" value="alpha/beta-Hydrolases"/>
    <property type="match status" value="1"/>
</dbReference>
<sequence length="273" mass="30579">MVEPISQEQFSALKRNAVLSNGLRLAYVEMGDPDGVPILLLHGFTDSARSWSLAAPYLEGFRVIAPDLRGHGHSDKPEGCYTIPEMATDVRLLIEMLGLVPTHVVGHSLGGRLAQAVAERWPRLVLKIVLLSTSAALRERRGWLWENIKMLRDPIDPECAFMREWCAGKPPADENFLAHARRESAALPSRIWHSIYYEQLAYDPLPLLQDISAPTLILRGEEDMIATKEHQAQMLEAIAGAELISLPGHGHNLHWEAPERVAGLVRTFLERPW</sequence>
<keyword evidence="2" id="KW-0378">Hydrolase</keyword>
<evidence type="ECO:0000313" key="3">
    <source>
        <dbReference type="Proteomes" id="UP000031368"/>
    </source>
</evidence>
<gene>
    <name evidence="2" type="ORF">RGR602_PC01800</name>
</gene>
<geneLocation type="plasmid" evidence="2 3">
    <name>pRgalR602c</name>
</geneLocation>
<keyword evidence="3" id="KW-1185">Reference proteome</keyword>
<name>A0A0B4XCT3_9HYPH</name>
<accession>A0A0B4XCT3</accession>
<dbReference type="PANTHER" id="PTHR43798">
    <property type="entry name" value="MONOACYLGLYCEROL LIPASE"/>
    <property type="match status" value="1"/>
</dbReference>
<dbReference type="HOGENOM" id="CLU_020336_50_1_5"/>